<evidence type="ECO:0000313" key="2">
    <source>
        <dbReference type="Proteomes" id="UP000077667"/>
    </source>
</evidence>
<dbReference type="STRING" id="1176587.A8C56_10140"/>
<evidence type="ECO:0000313" key="1">
    <source>
        <dbReference type="EMBL" id="ANH81294.1"/>
    </source>
</evidence>
<sequence>MGYYFAEWTKAKLYLVIRPELRPFRRILLTWFYMTEQLNTDSCISGMTFFEPVNSRVFILLFK</sequence>
<gene>
    <name evidence="1" type="ORF">A8C56_10140</name>
</gene>
<dbReference type="Proteomes" id="UP000077667">
    <property type="component" value="Chromosome"/>
</dbReference>
<keyword evidence="2" id="KW-1185">Reference proteome</keyword>
<dbReference type="EMBL" id="CP015772">
    <property type="protein sequence ID" value="ANH81294.1"/>
    <property type="molecule type" value="Genomic_DNA"/>
</dbReference>
<dbReference type="AlphaFoldDB" id="A0A1A9I3Z2"/>
<dbReference type="KEGG" id="nia:A8C56_10140"/>
<name>A0A1A9I3Z2_9BACT</name>
<proteinExistence type="predicted"/>
<reference evidence="1 2" key="1">
    <citation type="submission" date="2016-05" db="EMBL/GenBank/DDBJ databases">
        <title>Niabella ginsenosidivorans BS26 whole genome sequencing.</title>
        <authorList>
            <person name="Im W.T."/>
            <person name="Siddiqi M.Z."/>
        </authorList>
    </citation>
    <scope>NUCLEOTIDE SEQUENCE [LARGE SCALE GENOMIC DNA]</scope>
    <source>
        <strain evidence="1 2">BS26</strain>
    </source>
</reference>
<accession>A0A1A9I3Z2</accession>
<organism evidence="1 2">
    <name type="scientific">Niabella ginsenosidivorans</name>
    <dbReference type="NCBI Taxonomy" id="1176587"/>
    <lineage>
        <taxon>Bacteria</taxon>
        <taxon>Pseudomonadati</taxon>
        <taxon>Bacteroidota</taxon>
        <taxon>Chitinophagia</taxon>
        <taxon>Chitinophagales</taxon>
        <taxon>Chitinophagaceae</taxon>
        <taxon>Niabella</taxon>
    </lineage>
</organism>
<protein>
    <submittedName>
        <fullName evidence="1">Uncharacterized protein</fullName>
    </submittedName>
</protein>